<dbReference type="PANTHER" id="PTHR43329">
    <property type="entry name" value="EPOXIDE HYDROLASE"/>
    <property type="match status" value="1"/>
</dbReference>
<feature type="domain" description="AB hydrolase-1" evidence="1">
    <location>
        <begin position="46"/>
        <end position="324"/>
    </location>
</feature>
<evidence type="ECO:0000313" key="2">
    <source>
        <dbReference type="EMBL" id="KAH7091327.1"/>
    </source>
</evidence>
<dbReference type="SUPFAM" id="SSF53474">
    <property type="entry name" value="alpha/beta-Hydrolases"/>
    <property type="match status" value="1"/>
</dbReference>
<dbReference type="OrthoDB" id="408373at2759"/>
<dbReference type="GO" id="GO:0016787">
    <property type="term" value="F:hydrolase activity"/>
    <property type="evidence" value="ECO:0007669"/>
    <property type="project" value="UniProtKB-KW"/>
</dbReference>
<gene>
    <name evidence="2" type="ORF">FB567DRAFT_518436</name>
</gene>
<dbReference type="EMBL" id="JAGMVJ010000004">
    <property type="protein sequence ID" value="KAH7091327.1"/>
    <property type="molecule type" value="Genomic_DNA"/>
</dbReference>
<evidence type="ECO:0000313" key="3">
    <source>
        <dbReference type="Proteomes" id="UP000813461"/>
    </source>
</evidence>
<protein>
    <submittedName>
        <fullName evidence="2">Alpha/Beta hydrolase protein</fullName>
    </submittedName>
</protein>
<keyword evidence="2" id="KW-0378">Hydrolase</keyword>
<sequence>MASTNSLRIQDDKLSSLGLTKTVVNKEEVACYSRNLSSVSEKNPILVLLHGYPQSAYMWRHLIPLLPKDAPIFAPDLPGYGGSPPISQNDKLSIGNAVFSALKTEVKRTTSGSSSNSIPVYLIGHDRGARISHRLVVSGHEGIDILGVCLIDIVPSSAQWQHFVSPVQAAKEAVGYFHWPFLADVPLATRMIKAYGGAKWCTECIMRWSGKSSPSQASLQADDALSVYGGFFEQDSVIEASNEDYKHGATTDLEAQEEDQKAGRKIEKPLLLIYSSDFIGSRYDFESGGVWKEWTADGVKIRDHGLGKGVGHFGAEEAPEECAKVIGEWLKEVGGGGARL</sequence>
<evidence type="ECO:0000259" key="1">
    <source>
        <dbReference type="Pfam" id="PF12697"/>
    </source>
</evidence>
<proteinExistence type="predicted"/>
<dbReference type="InterPro" id="IPR029058">
    <property type="entry name" value="AB_hydrolase_fold"/>
</dbReference>
<dbReference type="Pfam" id="PF12697">
    <property type="entry name" value="Abhydrolase_6"/>
    <property type="match status" value="1"/>
</dbReference>
<comment type="caution">
    <text evidence="2">The sequence shown here is derived from an EMBL/GenBank/DDBJ whole genome shotgun (WGS) entry which is preliminary data.</text>
</comment>
<reference evidence="2" key="1">
    <citation type="journal article" date="2021" name="Nat. Commun.">
        <title>Genetic determinants of endophytism in the Arabidopsis root mycobiome.</title>
        <authorList>
            <person name="Mesny F."/>
            <person name="Miyauchi S."/>
            <person name="Thiergart T."/>
            <person name="Pickel B."/>
            <person name="Atanasova L."/>
            <person name="Karlsson M."/>
            <person name="Huettel B."/>
            <person name="Barry K.W."/>
            <person name="Haridas S."/>
            <person name="Chen C."/>
            <person name="Bauer D."/>
            <person name="Andreopoulos W."/>
            <person name="Pangilinan J."/>
            <person name="LaButti K."/>
            <person name="Riley R."/>
            <person name="Lipzen A."/>
            <person name="Clum A."/>
            <person name="Drula E."/>
            <person name="Henrissat B."/>
            <person name="Kohler A."/>
            <person name="Grigoriev I.V."/>
            <person name="Martin F.M."/>
            <person name="Hacquard S."/>
        </authorList>
    </citation>
    <scope>NUCLEOTIDE SEQUENCE</scope>
    <source>
        <strain evidence="2">MPI-SDFR-AT-0120</strain>
    </source>
</reference>
<name>A0A8K0W2K1_9PLEO</name>
<dbReference type="AlphaFoldDB" id="A0A8K0W2K1"/>
<dbReference type="Gene3D" id="3.40.50.1820">
    <property type="entry name" value="alpha/beta hydrolase"/>
    <property type="match status" value="1"/>
</dbReference>
<organism evidence="2 3">
    <name type="scientific">Paraphoma chrysanthemicola</name>
    <dbReference type="NCBI Taxonomy" id="798071"/>
    <lineage>
        <taxon>Eukaryota</taxon>
        <taxon>Fungi</taxon>
        <taxon>Dikarya</taxon>
        <taxon>Ascomycota</taxon>
        <taxon>Pezizomycotina</taxon>
        <taxon>Dothideomycetes</taxon>
        <taxon>Pleosporomycetidae</taxon>
        <taxon>Pleosporales</taxon>
        <taxon>Pleosporineae</taxon>
        <taxon>Phaeosphaeriaceae</taxon>
        <taxon>Paraphoma</taxon>
    </lineage>
</organism>
<dbReference type="Proteomes" id="UP000813461">
    <property type="component" value="Unassembled WGS sequence"/>
</dbReference>
<dbReference type="InterPro" id="IPR000073">
    <property type="entry name" value="AB_hydrolase_1"/>
</dbReference>
<accession>A0A8K0W2K1</accession>
<keyword evidence="3" id="KW-1185">Reference proteome</keyword>